<dbReference type="EnsemblMetazoa" id="ACOM042224-RA">
    <property type="protein sequence ID" value="ACOM042224-PA.1"/>
    <property type="gene ID" value="ACOM042224"/>
</dbReference>
<accession>A0A8W7Q2X1</accession>
<protein>
    <recommendedName>
        <fullName evidence="2">TIL domain-containing protein</fullName>
    </recommendedName>
</protein>
<sequence length="109" mass="12174">MMQYSAQSAYPRLSLLTPAGQRKGVQCESRLPFDVQTDAFHALHTTPETKCGVNQVAACCEPCYSVYCFYINRNCGRNCVKGCYCKLGFVQMQPNGPCVNKLYCGRGRK</sequence>
<evidence type="ECO:0008006" key="2">
    <source>
        <dbReference type="Google" id="ProtNLM"/>
    </source>
</evidence>
<evidence type="ECO:0000313" key="1">
    <source>
        <dbReference type="EnsemblMetazoa" id="ACOM042224-PA.1"/>
    </source>
</evidence>
<organism evidence="1">
    <name type="scientific">Anopheles coluzzii</name>
    <name type="common">African malaria mosquito</name>
    <dbReference type="NCBI Taxonomy" id="1518534"/>
    <lineage>
        <taxon>Eukaryota</taxon>
        <taxon>Metazoa</taxon>
        <taxon>Ecdysozoa</taxon>
        <taxon>Arthropoda</taxon>
        <taxon>Hexapoda</taxon>
        <taxon>Insecta</taxon>
        <taxon>Pterygota</taxon>
        <taxon>Neoptera</taxon>
        <taxon>Endopterygota</taxon>
        <taxon>Diptera</taxon>
        <taxon>Nematocera</taxon>
        <taxon>Culicoidea</taxon>
        <taxon>Culicidae</taxon>
        <taxon>Anophelinae</taxon>
        <taxon>Anopheles</taxon>
    </lineage>
</organism>
<name>A0A8W7Q2X1_ANOCL</name>
<reference evidence="1" key="1">
    <citation type="submission" date="2022-08" db="UniProtKB">
        <authorList>
            <consortium name="EnsemblMetazoa"/>
        </authorList>
    </citation>
    <scope>IDENTIFICATION</scope>
</reference>
<dbReference type="AlphaFoldDB" id="A0A8W7Q2X1"/>
<proteinExistence type="predicted"/>
<dbReference type="Proteomes" id="UP000075882">
    <property type="component" value="Unassembled WGS sequence"/>
</dbReference>